<protein>
    <recommendedName>
        <fullName evidence="5">Tip attachment protein J domain-containing protein</fullName>
    </recommendedName>
</protein>
<reference evidence="1 3" key="1">
    <citation type="submission" date="2017-03" db="EMBL/GenBank/DDBJ databases">
        <title>Draft genome sequence of Moraxella equi CCUG 4950T type strain.</title>
        <authorList>
            <person name="Salva-Serra F."/>
            <person name="Engstrom-Jakobsson H."/>
            <person name="Thorell K."/>
            <person name="Jaen-Luchoro D."/>
            <person name="Gonzales-Siles L."/>
            <person name="Karlsson R."/>
            <person name="Yazdan S."/>
            <person name="Boulund F."/>
            <person name="Johnning A."/>
            <person name="Engstrand L."/>
            <person name="Kristiansson E."/>
            <person name="Moore E."/>
        </authorList>
    </citation>
    <scope>NUCLEOTIDE SEQUENCE [LARGE SCALE GENOMIC DNA]</scope>
    <source>
        <strain evidence="1 3">CCUG 4950</strain>
    </source>
</reference>
<evidence type="ECO:0000313" key="4">
    <source>
        <dbReference type="Proteomes" id="UP000254618"/>
    </source>
</evidence>
<evidence type="ECO:0008006" key="5">
    <source>
        <dbReference type="Google" id="ProtNLM"/>
    </source>
</evidence>
<evidence type="ECO:0000313" key="2">
    <source>
        <dbReference type="EMBL" id="STZ02838.1"/>
    </source>
</evidence>
<accession>A0A378QPZ1</accession>
<dbReference type="RefSeq" id="WP_079326487.1">
    <property type="nucleotide sequence ID" value="NZ_MXAP01000127.1"/>
</dbReference>
<gene>
    <name evidence="1" type="ORF">B5J93_11400</name>
    <name evidence="2" type="ORF">NCTC11012_01067</name>
</gene>
<dbReference type="Proteomes" id="UP000254618">
    <property type="component" value="Unassembled WGS sequence"/>
</dbReference>
<keyword evidence="3" id="KW-1185">Reference proteome</keyword>
<dbReference type="AlphaFoldDB" id="A0A378QPZ1"/>
<dbReference type="EMBL" id="MXAP01000127">
    <property type="protein sequence ID" value="OPH34956.1"/>
    <property type="molecule type" value="Genomic_DNA"/>
</dbReference>
<sequence length="803" mass="89275">MWVQVALFVASLVISYLLQPKPPQAKPSAFDDIKFPTIDDGTPRMVVFGDVWLTDWCVIGAGNYRTSPIVKKQKGLFGSKRQTVGHRYLMSLHMGLCMAMDELLQIKVGDRVAWQGVGGSANQSHIRIHKPDLFGGDDKEGGIDGTLIIMKGASDQRPLPQLQQMYNSPVPAYRGVVTFFFDGMVCSGSPYPKAWAFRVRRTECEWYNEKATIWLNDDKGGQIKAMNPAHIIFEAQTNEDWGRGTDIGQLDLDSFKECADILYDEKFGMCIAWKRQDTLKQFIQQILDHIGGALMIDRTTGLWKLVLIRESDSPDSLPSFDYSTGMLRIEEDNNSSNDLVTNQLVVSYTDPVSNETRTVRTENLASIQRDGIILQNKTYVGLPTSDLAGRVASRDMKIIQSHLKKFKIVLDRRAYALQPASAFVLKIPQRGIERMMMRAVRVEHGTLTNGEITVTAVQDVFGLPRTTYSQVQPSLWIQPSLSPEPIVNARLWQLPYPHLLEVFSPEQLALNSDGYALVLAERPNSLQQGFEMWAKTTGEPSEQYVGQGQFVSRGMVQNAVHQTSQITTLTLDTIGVMSIGQCALLNDEIVQIQAINFDNRQISVKRGCMDTVPTAHDENSAIWFYDDVALVAEKAVKVGQTLTVKLLSQTSQGTLDLSKATANSLLIDNRHARPFAPANVQINGLSYPNQIQALNKISWVGRNKISQNTAILDQTAPHQEPETGAMVSLIISKKTSANGSYQRVVQKSGITDFSLDIVADNPSNDETKLVVNLDNAVMIKVELWAVKDGLTSWQRHSIEVAAG</sequence>
<organism evidence="2 4">
    <name type="scientific">Moraxella equi</name>
    <dbReference type="NCBI Taxonomy" id="60442"/>
    <lineage>
        <taxon>Bacteria</taxon>
        <taxon>Pseudomonadati</taxon>
        <taxon>Pseudomonadota</taxon>
        <taxon>Gammaproteobacteria</taxon>
        <taxon>Moraxellales</taxon>
        <taxon>Moraxellaceae</taxon>
        <taxon>Moraxella</taxon>
    </lineage>
</organism>
<proteinExistence type="predicted"/>
<name>A0A378QPZ1_9GAMM</name>
<dbReference type="Proteomes" id="UP000190777">
    <property type="component" value="Unassembled WGS sequence"/>
</dbReference>
<dbReference type="EMBL" id="UGQF01000001">
    <property type="protein sequence ID" value="STZ02838.1"/>
    <property type="molecule type" value="Genomic_DNA"/>
</dbReference>
<evidence type="ECO:0000313" key="1">
    <source>
        <dbReference type="EMBL" id="OPH34956.1"/>
    </source>
</evidence>
<reference evidence="2 4" key="2">
    <citation type="submission" date="2018-06" db="EMBL/GenBank/DDBJ databases">
        <authorList>
            <consortium name="Pathogen Informatics"/>
            <person name="Doyle S."/>
        </authorList>
    </citation>
    <scope>NUCLEOTIDE SEQUENCE [LARGE SCALE GENOMIC DNA]</scope>
    <source>
        <strain evidence="2 4">NCTC11012</strain>
    </source>
</reference>
<evidence type="ECO:0000313" key="3">
    <source>
        <dbReference type="Proteomes" id="UP000190777"/>
    </source>
</evidence>